<evidence type="ECO:0000256" key="1">
    <source>
        <dbReference type="SAM" id="SignalP"/>
    </source>
</evidence>
<evidence type="ECO:0008006" key="4">
    <source>
        <dbReference type="Google" id="ProtNLM"/>
    </source>
</evidence>
<name>A0A2U2B755_9BACT</name>
<gene>
    <name evidence="2" type="ORF">DDZ16_12930</name>
</gene>
<evidence type="ECO:0000313" key="2">
    <source>
        <dbReference type="EMBL" id="PWD98898.1"/>
    </source>
</evidence>
<sequence>MKKQNLYLTVLLSFILNACFLPSNPFKHVHHDDGYVIKDNFLRNNFGWIEEKTVSHDLYIKNGYYFIHSKDTSFQYSSTAPLDKSFLMGLNSFEVESAFRLVSRSPGQTQYGFFLVSGILRYDFIIDGEGNGLVYESNGSTGETRLMVEEPIPGFESDAVHKIKVKVSDYAFSFYAGETLLGEGKLNSGSWQDIRLLVSSGTGLMVSFFGIKRI</sequence>
<feature type="chain" id="PRO_5015464389" description="Lipoprotein" evidence="1">
    <location>
        <begin position="19"/>
        <end position="214"/>
    </location>
</feature>
<dbReference type="EMBL" id="QEWP01000010">
    <property type="protein sequence ID" value="PWD98898.1"/>
    <property type="molecule type" value="Genomic_DNA"/>
</dbReference>
<organism evidence="2 3">
    <name type="scientific">Marinilabilia rubra</name>
    <dbReference type="NCBI Taxonomy" id="2162893"/>
    <lineage>
        <taxon>Bacteria</taxon>
        <taxon>Pseudomonadati</taxon>
        <taxon>Bacteroidota</taxon>
        <taxon>Bacteroidia</taxon>
        <taxon>Marinilabiliales</taxon>
        <taxon>Marinilabiliaceae</taxon>
        <taxon>Marinilabilia</taxon>
    </lineage>
</organism>
<proteinExistence type="predicted"/>
<dbReference type="AlphaFoldDB" id="A0A2U2B755"/>
<dbReference type="Proteomes" id="UP000244956">
    <property type="component" value="Unassembled WGS sequence"/>
</dbReference>
<keyword evidence="1" id="KW-0732">Signal</keyword>
<dbReference type="RefSeq" id="WP_109264897.1">
    <property type="nucleotide sequence ID" value="NZ_QEWP01000010.1"/>
</dbReference>
<protein>
    <recommendedName>
        <fullName evidence="4">Lipoprotein</fullName>
    </recommendedName>
</protein>
<evidence type="ECO:0000313" key="3">
    <source>
        <dbReference type="Proteomes" id="UP000244956"/>
    </source>
</evidence>
<dbReference type="OrthoDB" id="976443at2"/>
<feature type="signal peptide" evidence="1">
    <location>
        <begin position="1"/>
        <end position="18"/>
    </location>
</feature>
<comment type="caution">
    <text evidence="2">The sequence shown here is derived from an EMBL/GenBank/DDBJ whole genome shotgun (WGS) entry which is preliminary data.</text>
</comment>
<reference evidence="2 3" key="1">
    <citation type="submission" date="2018-05" db="EMBL/GenBank/DDBJ databases">
        <title>Marinilabilia rubrum sp. nov., isolated from saltern sediment.</title>
        <authorList>
            <person name="Zhang R."/>
        </authorList>
    </citation>
    <scope>NUCLEOTIDE SEQUENCE [LARGE SCALE GENOMIC DNA]</scope>
    <source>
        <strain evidence="2 3">WTE16</strain>
    </source>
</reference>
<accession>A0A2U2B755</accession>
<keyword evidence="3" id="KW-1185">Reference proteome</keyword>